<dbReference type="AlphaFoldDB" id="A0A4Q9R9B5"/>
<organism evidence="5 6">
    <name type="scientific">Phytopseudomonas dryadis</name>
    <dbReference type="NCBI Taxonomy" id="2487520"/>
    <lineage>
        <taxon>Bacteria</taxon>
        <taxon>Pseudomonadati</taxon>
        <taxon>Pseudomonadota</taxon>
        <taxon>Gammaproteobacteria</taxon>
        <taxon>Pseudomonadales</taxon>
        <taxon>Pseudomonadaceae</taxon>
        <taxon>Phytopseudomonas</taxon>
    </lineage>
</organism>
<dbReference type="RefSeq" id="WP_131197363.1">
    <property type="nucleotide sequence ID" value="NZ_QJUL01000003.1"/>
</dbReference>
<dbReference type="InterPro" id="IPR036969">
    <property type="entry name" value="Citrate_synthase_sf"/>
</dbReference>
<dbReference type="Proteomes" id="UP000293172">
    <property type="component" value="Unassembled WGS sequence"/>
</dbReference>
<dbReference type="Gene3D" id="1.10.230.10">
    <property type="entry name" value="Cytochrome P450-Terp, domain 2"/>
    <property type="match status" value="1"/>
</dbReference>
<dbReference type="EMBL" id="QJUL01000003">
    <property type="protein sequence ID" value="TBU96757.1"/>
    <property type="molecule type" value="Genomic_DNA"/>
</dbReference>
<dbReference type="InterPro" id="IPR016142">
    <property type="entry name" value="Citrate_synth-like_lrg_a-sub"/>
</dbReference>
<dbReference type="PANTHER" id="PTHR11739">
    <property type="entry name" value="CITRATE SYNTHASE"/>
    <property type="match status" value="1"/>
</dbReference>
<evidence type="ECO:0000313" key="5">
    <source>
        <dbReference type="EMBL" id="TBU96757.1"/>
    </source>
</evidence>
<proteinExistence type="inferred from homology"/>
<dbReference type="GO" id="GO:0005829">
    <property type="term" value="C:cytosol"/>
    <property type="evidence" value="ECO:0007669"/>
    <property type="project" value="TreeGrafter"/>
</dbReference>
<reference evidence="5 6" key="1">
    <citation type="submission" date="2018-06" db="EMBL/GenBank/DDBJ databases">
        <title>Three novel Pseudomonas species isolated from symptomatic oak.</title>
        <authorList>
            <person name="Bueno-Gonzalez V."/>
            <person name="Brady C."/>
        </authorList>
    </citation>
    <scope>NUCLEOTIDE SEQUENCE [LARGE SCALE GENOMIC DNA]</scope>
    <source>
        <strain evidence="5 6">P6B</strain>
    </source>
</reference>
<dbReference type="GO" id="GO:0006099">
    <property type="term" value="P:tricarboxylic acid cycle"/>
    <property type="evidence" value="ECO:0007669"/>
    <property type="project" value="UniProtKB-UniPathway"/>
</dbReference>
<dbReference type="Pfam" id="PF00285">
    <property type="entry name" value="Citrate_synt"/>
    <property type="match status" value="1"/>
</dbReference>
<dbReference type="EC" id="2.3.3.16" evidence="3"/>
<keyword evidence="5" id="KW-0238">DNA-binding</keyword>
<dbReference type="SUPFAM" id="SSF46955">
    <property type="entry name" value="Putative DNA-binding domain"/>
    <property type="match status" value="1"/>
</dbReference>
<dbReference type="GO" id="GO:0005975">
    <property type="term" value="P:carbohydrate metabolic process"/>
    <property type="evidence" value="ECO:0007669"/>
    <property type="project" value="TreeGrafter"/>
</dbReference>
<dbReference type="InterPro" id="IPR002020">
    <property type="entry name" value="Citrate_synthase"/>
</dbReference>
<comment type="pathway">
    <text evidence="1">Carbohydrate metabolism; tricarboxylic acid cycle; isocitrate from oxaloacetate: step 1/2.</text>
</comment>
<evidence type="ECO:0000256" key="3">
    <source>
        <dbReference type="ARBA" id="ARBA00012972"/>
    </source>
</evidence>
<comment type="caution">
    <text evidence="5">The sequence shown here is derived from an EMBL/GenBank/DDBJ whole genome shotgun (WGS) entry which is preliminary data.</text>
</comment>
<protein>
    <recommendedName>
        <fullName evidence="3">citrate synthase (unknown stereospecificity)</fullName>
        <ecNumber evidence="3">2.3.3.16</ecNumber>
    </recommendedName>
</protein>
<evidence type="ECO:0000256" key="4">
    <source>
        <dbReference type="ARBA" id="ARBA00022679"/>
    </source>
</evidence>
<dbReference type="GO" id="GO:0003677">
    <property type="term" value="F:DNA binding"/>
    <property type="evidence" value="ECO:0007669"/>
    <property type="project" value="UniProtKB-KW"/>
</dbReference>
<keyword evidence="4" id="KW-0808">Transferase</keyword>
<dbReference type="SUPFAM" id="SSF48256">
    <property type="entry name" value="Citrate synthase"/>
    <property type="match status" value="1"/>
</dbReference>
<evidence type="ECO:0000256" key="1">
    <source>
        <dbReference type="ARBA" id="ARBA00004751"/>
    </source>
</evidence>
<evidence type="ECO:0000313" key="6">
    <source>
        <dbReference type="Proteomes" id="UP000293172"/>
    </source>
</evidence>
<dbReference type="UniPathway" id="UPA00223">
    <property type="reaction ID" value="UER00717"/>
</dbReference>
<accession>A0A4Q9R9B5</accession>
<dbReference type="PANTHER" id="PTHR11739:SF4">
    <property type="entry name" value="CITRATE SYNTHASE, PEROXISOMAL"/>
    <property type="match status" value="1"/>
</dbReference>
<comment type="similarity">
    <text evidence="2">Belongs to the citrate synthase family.</text>
</comment>
<evidence type="ECO:0000256" key="2">
    <source>
        <dbReference type="ARBA" id="ARBA00010566"/>
    </source>
</evidence>
<dbReference type="OrthoDB" id="9800864at2"/>
<sequence length="402" mass="44228">MPNQDELYLSAEEAAGLLGVNLPTLYAYVGRKNIRSIKVEGSRKRRYWAADIQRLTKGAKAGNGSGGKRNGADSYSSLTLLTENGLYYRGRDIHELVETATVEEVAEMFWQVPGAFGTSLPHMPAGVEQLLELYAHTTVIEKAIALFPLVERENPKAFDLSPEGYARTGADVVRWLAALVVGATAPDTRPLHEFIASSRGLDQRFADLIRRMLILCIDHELDHSTYSVRAAANTGVTPYYAAITGLATARGRRVAYGRNEAVSHLLEDICNAKDPAEPILQYYSQGGDIPGFCANAHTAHHVHSIADPRAISLKNTLDRMFADDPEYLRLLKAMKVAEELVQRPVEFILLVSFVGRKLNLGGQELALAAVARLIGWIAHASEQYNQQPLVRHRARYTGALPG</sequence>
<dbReference type="GO" id="GO:0036440">
    <property type="term" value="F:citrate synthase activity"/>
    <property type="evidence" value="ECO:0007669"/>
    <property type="project" value="UniProtKB-EC"/>
</dbReference>
<dbReference type="InterPro" id="IPR016143">
    <property type="entry name" value="Citrate_synth-like_sm_a-sub"/>
</dbReference>
<dbReference type="Gene3D" id="1.10.580.10">
    <property type="entry name" value="Citrate Synthase, domain 1"/>
    <property type="match status" value="2"/>
</dbReference>
<name>A0A4Q9R9B5_9GAMM</name>
<dbReference type="InterPro" id="IPR009061">
    <property type="entry name" value="DNA-bd_dom_put_sf"/>
</dbReference>
<gene>
    <name evidence="5" type="ORF">DNK44_03840</name>
</gene>